<dbReference type="AlphaFoldDB" id="A0A5J4N6H1"/>
<name>A0A5J4N6H1_9TREM</name>
<feature type="transmembrane region" description="Helical" evidence="1">
    <location>
        <begin position="371"/>
        <end position="393"/>
    </location>
</feature>
<dbReference type="PANTHER" id="PTHR12625">
    <property type="entry name" value="LIPOCALIN-1 INTERACTING MEMBRANE RECEPTOR LIMR"/>
    <property type="match status" value="1"/>
</dbReference>
<comment type="caution">
    <text evidence="2">The sequence shown here is derived from an EMBL/GenBank/DDBJ whole genome shotgun (WGS) entry which is preliminary data.</text>
</comment>
<organism evidence="2 3">
    <name type="scientific">Paragonimus westermani</name>
    <dbReference type="NCBI Taxonomy" id="34504"/>
    <lineage>
        <taxon>Eukaryota</taxon>
        <taxon>Metazoa</taxon>
        <taxon>Spiralia</taxon>
        <taxon>Lophotrochozoa</taxon>
        <taxon>Platyhelminthes</taxon>
        <taxon>Trematoda</taxon>
        <taxon>Digenea</taxon>
        <taxon>Plagiorchiida</taxon>
        <taxon>Troglotremata</taxon>
        <taxon>Troglotrematidae</taxon>
        <taxon>Paragonimus</taxon>
    </lineage>
</organism>
<dbReference type="GO" id="GO:0007165">
    <property type="term" value="P:signal transduction"/>
    <property type="evidence" value="ECO:0007669"/>
    <property type="project" value="TreeGrafter"/>
</dbReference>
<dbReference type="PRINTS" id="PR01692">
    <property type="entry name" value="LIPOCALINIMR"/>
</dbReference>
<evidence type="ECO:0000313" key="3">
    <source>
        <dbReference type="Proteomes" id="UP000324629"/>
    </source>
</evidence>
<keyword evidence="1" id="KW-0472">Membrane</keyword>
<dbReference type="Proteomes" id="UP000324629">
    <property type="component" value="Unassembled WGS sequence"/>
</dbReference>
<proteinExistence type="predicted"/>
<feature type="transmembrane region" description="Helical" evidence="1">
    <location>
        <begin position="66"/>
        <end position="95"/>
    </location>
</feature>
<gene>
    <name evidence="2" type="ORF">DEA37_0000753</name>
</gene>
<dbReference type="EMBL" id="QNGE01007924">
    <property type="protein sequence ID" value="KAA3670889.1"/>
    <property type="molecule type" value="Genomic_DNA"/>
</dbReference>
<accession>A0A5J4N6H1</accession>
<dbReference type="GO" id="GO:0005886">
    <property type="term" value="C:plasma membrane"/>
    <property type="evidence" value="ECO:0007669"/>
    <property type="project" value="TreeGrafter"/>
</dbReference>
<keyword evidence="1" id="KW-0812">Transmembrane</keyword>
<keyword evidence="3" id="KW-1185">Reference proteome</keyword>
<feature type="transmembrane region" description="Helical" evidence="1">
    <location>
        <begin position="157"/>
        <end position="178"/>
    </location>
</feature>
<evidence type="ECO:0000256" key="1">
    <source>
        <dbReference type="SAM" id="Phobius"/>
    </source>
</evidence>
<keyword evidence="1" id="KW-1133">Transmembrane helix</keyword>
<feature type="transmembrane region" description="Helical" evidence="1">
    <location>
        <begin position="21"/>
        <end position="46"/>
    </location>
</feature>
<reference evidence="2 3" key="1">
    <citation type="journal article" date="2019" name="Gigascience">
        <title>Whole-genome sequence of the oriental lung fluke Paragonimus westermani.</title>
        <authorList>
            <person name="Oey H."/>
            <person name="Zakrzewski M."/>
            <person name="Narain K."/>
            <person name="Devi K.R."/>
            <person name="Agatsuma T."/>
            <person name="Nawaratna S."/>
            <person name="Gobert G.N."/>
            <person name="Jones M.K."/>
            <person name="Ragan M.A."/>
            <person name="McManus D.P."/>
            <person name="Krause L."/>
        </authorList>
    </citation>
    <scope>NUCLEOTIDE SEQUENCE [LARGE SCALE GENOMIC DNA]</scope>
    <source>
        <strain evidence="2 3">IND2009</strain>
    </source>
</reference>
<sequence>MEELTEDESISHEAAAFYSEIRGLVVVFLFFVILFSTAHLTLQHFVAKSTSPDTKQDRADRTVHQMVLGICTFTLTISLTGYSLLPFSIVINEILVGFRHSYYVQWLNTGLIKDLALIVNMGTKIVCVLLPFSYFLLIAQGLRGTTNAFGPRLLEATFLLVFSFVLVFGTIWSVGSFLRALHTAAFGHSDMFSNIKFFSVHPVSFLMCSISSLSWTEFWTKFVLQTFVHSLECIQLLLSLLGLILLFACTPIGLLSIGFYLLTISIRSLPDLKNKGLFSDQMAEVHFNALCIKDSRQSALLISDENPKWYDAMSILSHEELNYPPHKYTTKAKLLVFFNEKLVPLQLDYDRLKLRAAHSITSSMKHWFRPLAPCLVLGVIFCLLYLMESFVFFNIINLVQHLLIGHPTAISYESSPTGAKPEPIGKSESAFILGHKSASVFGRVGAFLQVRSLACRHFIIF</sequence>
<protein>
    <submittedName>
        <fullName evidence="2">Uncharacterized protein</fullName>
    </submittedName>
</protein>
<feature type="transmembrane region" description="Helical" evidence="1">
    <location>
        <begin position="198"/>
        <end position="216"/>
    </location>
</feature>
<feature type="transmembrane region" description="Helical" evidence="1">
    <location>
        <begin position="115"/>
        <end position="137"/>
    </location>
</feature>
<dbReference type="PANTHER" id="PTHR12625:SF0">
    <property type="entry name" value="PROTEIN LILIPOD"/>
    <property type="match status" value="1"/>
</dbReference>
<evidence type="ECO:0000313" key="2">
    <source>
        <dbReference type="EMBL" id="KAA3670889.1"/>
    </source>
</evidence>
<dbReference type="InterPro" id="IPR008075">
    <property type="entry name" value="LIMR"/>
</dbReference>
<dbReference type="GO" id="GO:0004888">
    <property type="term" value="F:transmembrane signaling receptor activity"/>
    <property type="evidence" value="ECO:0007669"/>
    <property type="project" value="TreeGrafter"/>
</dbReference>
<feature type="transmembrane region" description="Helical" evidence="1">
    <location>
        <begin position="236"/>
        <end position="262"/>
    </location>
</feature>